<organism evidence="1 2">
    <name type="scientific">Pseudaquabacterium terrae</name>
    <dbReference type="NCBI Taxonomy" id="2732868"/>
    <lineage>
        <taxon>Bacteria</taxon>
        <taxon>Pseudomonadati</taxon>
        <taxon>Pseudomonadota</taxon>
        <taxon>Betaproteobacteria</taxon>
        <taxon>Burkholderiales</taxon>
        <taxon>Sphaerotilaceae</taxon>
        <taxon>Pseudaquabacterium</taxon>
    </lineage>
</organism>
<protein>
    <submittedName>
        <fullName evidence="1">Uncharacterized protein</fullName>
    </submittedName>
</protein>
<comment type="caution">
    <text evidence="1">The sequence shown here is derived from an EMBL/GenBank/DDBJ whole genome shotgun (WGS) entry which is preliminary data.</text>
</comment>
<dbReference type="RefSeq" id="WP_173130099.1">
    <property type="nucleotide sequence ID" value="NZ_JABRWJ010000009.1"/>
</dbReference>
<dbReference type="Proteomes" id="UP000737171">
    <property type="component" value="Unassembled WGS sequence"/>
</dbReference>
<reference evidence="1 2" key="1">
    <citation type="submission" date="2020-05" db="EMBL/GenBank/DDBJ databases">
        <title>Aquincola sp. isolate from soil.</title>
        <authorList>
            <person name="Han J."/>
            <person name="Kim D.-U."/>
        </authorList>
    </citation>
    <scope>NUCLEOTIDE SEQUENCE [LARGE SCALE GENOMIC DNA]</scope>
    <source>
        <strain evidence="1 2">S2</strain>
    </source>
</reference>
<sequence>MATDTDVTADALSRALGTLFNLGQAGIDWASVARAVLAFREEERQRWLDANDELAAPPKYASIEPERVRRQAHAGGNAAALFIEVQAGLLACLLRTGRDWQRLLQDCAPPLQQAADAYQAEADAPPAVTEALINQVVIFTQVVGEFFRDQGAQLERELLVLQDEVLGRGGDGREPIAGPLRRPKD</sequence>
<evidence type="ECO:0000313" key="2">
    <source>
        <dbReference type="Proteomes" id="UP000737171"/>
    </source>
</evidence>
<name>A0ABX2EPR6_9BURK</name>
<evidence type="ECO:0000313" key="1">
    <source>
        <dbReference type="EMBL" id="NRF70608.1"/>
    </source>
</evidence>
<gene>
    <name evidence="1" type="ORF">HLB44_26750</name>
</gene>
<keyword evidence="2" id="KW-1185">Reference proteome</keyword>
<dbReference type="EMBL" id="JABRWJ010000009">
    <property type="protein sequence ID" value="NRF70608.1"/>
    <property type="molecule type" value="Genomic_DNA"/>
</dbReference>
<proteinExistence type="predicted"/>
<accession>A0ABX2EPR6</accession>